<reference evidence="2" key="1">
    <citation type="submission" date="2023-10" db="EMBL/GenBank/DDBJ databases">
        <authorList>
            <person name="Chen Y."/>
            <person name="Shah S."/>
            <person name="Dougan E. K."/>
            <person name="Thang M."/>
            <person name="Chan C."/>
        </authorList>
    </citation>
    <scope>NUCLEOTIDE SEQUENCE [LARGE SCALE GENOMIC DNA]</scope>
</reference>
<name>A0ABN9VKJ3_9DINO</name>
<sequence>GEGELSAGREGPVEGRSLPGLAWGSPEDNLGRQGPSAQPSGHEAVLPVSDRVSRWTLCLLFAPCAWP</sequence>
<protein>
    <submittedName>
        <fullName evidence="2">Uncharacterized protein</fullName>
    </submittedName>
</protein>
<evidence type="ECO:0000256" key="1">
    <source>
        <dbReference type="SAM" id="MobiDB-lite"/>
    </source>
</evidence>
<feature type="region of interest" description="Disordered" evidence="1">
    <location>
        <begin position="1"/>
        <end position="43"/>
    </location>
</feature>
<accession>A0ABN9VKJ3</accession>
<organism evidence="2 3">
    <name type="scientific">Prorocentrum cordatum</name>
    <dbReference type="NCBI Taxonomy" id="2364126"/>
    <lineage>
        <taxon>Eukaryota</taxon>
        <taxon>Sar</taxon>
        <taxon>Alveolata</taxon>
        <taxon>Dinophyceae</taxon>
        <taxon>Prorocentrales</taxon>
        <taxon>Prorocentraceae</taxon>
        <taxon>Prorocentrum</taxon>
    </lineage>
</organism>
<dbReference type="Proteomes" id="UP001189429">
    <property type="component" value="Unassembled WGS sequence"/>
</dbReference>
<keyword evidence="3" id="KW-1185">Reference proteome</keyword>
<feature type="non-terminal residue" evidence="2">
    <location>
        <position position="1"/>
    </location>
</feature>
<dbReference type="EMBL" id="CAUYUJ010017179">
    <property type="protein sequence ID" value="CAK0872592.1"/>
    <property type="molecule type" value="Genomic_DNA"/>
</dbReference>
<gene>
    <name evidence="2" type="ORF">PCOR1329_LOCUS58012</name>
</gene>
<feature type="non-terminal residue" evidence="2">
    <location>
        <position position="67"/>
    </location>
</feature>
<evidence type="ECO:0000313" key="2">
    <source>
        <dbReference type="EMBL" id="CAK0872592.1"/>
    </source>
</evidence>
<comment type="caution">
    <text evidence="2">The sequence shown here is derived from an EMBL/GenBank/DDBJ whole genome shotgun (WGS) entry which is preliminary data.</text>
</comment>
<evidence type="ECO:0000313" key="3">
    <source>
        <dbReference type="Proteomes" id="UP001189429"/>
    </source>
</evidence>
<proteinExistence type="predicted"/>